<gene>
    <name evidence="6" type="ORF">RT717_20820</name>
</gene>
<evidence type="ECO:0000256" key="1">
    <source>
        <dbReference type="ARBA" id="ARBA00001947"/>
    </source>
</evidence>
<dbReference type="InterPro" id="IPR051453">
    <property type="entry name" value="MBL_Glyoxalase_II"/>
</dbReference>
<evidence type="ECO:0000256" key="4">
    <source>
        <dbReference type="ARBA" id="ARBA00022833"/>
    </source>
</evidence>
<dbReference type="EMBL" id="CP136051">
    <property type="protein sequence ID" value="WOK05521.1"/>
    <property type="molecule type" value="Genomic_DNA"/>
</dbReference>
<sequence>MLKIKAFAFNPFQENTYVLHDETKECVIIDPGCFDTSEKLELTDFIASNGLRPVKLLNTHCHIDHVLGNAYCKRNFGIELYAHKKDEPVLRAVKAYASNYGFAGYEESEIDHYIDEGDVVEFGSTSLDVLFVPGHAPGHVAFYHADTRQLMGGDVLFRQSIGRTDLPGGDHNTLIKSIHEKLFTLSDDVEVFPGHGETTTIGYEKVYNPFCGLKR</sequence>
<evidence type="ECO:0000259" key="5">
    <source>
        <dbReference type="SMART" id="SM00849"/>
    </source>
</evidence>
<dbReference type="Gene3D" id="3.60.15.10">
    <property type="entry name" value="Ribonuclease Z/Hydroxyacylglutathione hydrolase-like"/>
    <property type="match status" value="1"/>
</dbReference>
<keyword evidence="7" id="KW-1185">Reference proteome</keyword>
<protein>
    <submittedName>
        <fullName evidence="6">MBL fold metallo-hydrolase</fullName>
    </submittedName>
</protein>
<organism evidence="6 7">
    <name type="scientific">Imperialibacter roseus</name>
    <dbReference type="NCBI Taxonomy" id="1324217"/>
    <lineage>
        <taxon>Bacteria</taxon>
        <taxon>Pseudomonadati</taxon>
        <taxon>Bacteroidota</taxon>
        <taxon>Cytophagia</taxon>
        <taxon>Cytophagales</taxon>
        <taxon>Flammeovirgaceae</taxon>
        <taxon>Imperialibacter</taxon>
    </lineage>
</organism>
<dbReference type="Pfam" id="PF00753">
    <property type="entry name" value="Lactamase_B"/>
    <property type="match status" value="1"/>
</dbReference>
<name>A0ABZ0ILF7_9BACT</name>
<dbReference type="Proteomes" id="UP001302349">
    <property type="component" value="Chromosome"/>
</dbReference>
<dbReference type="InterPro" id="IPR036866">
    <property type="entry name" value="RibonucZ/Hydroxyglut_hydro"/>
</dbReference>
<dbReference type="InterPro" id="IPR001279">
    <property type="entry name" value="Metallo-B-lactamas"/>
</dbReference>
<reference evidence="6 7" key="1">
    <citation type="journal article" date="2023" name="Microbiol. Resour. Announc.">
        <title>Complete Genome Sequence of Imperialibacter roseus strain P4T.</title>
        <authorList>
            <person name="Tizabi D.R."/>
            <person name="Bachvaroff T."/>
            <person name="Hill R.T."/>
        </authorList>
    </citation>
    <scope>NUCLEOTIDE SEQUENCE [LARGE SCALE GENOMIC DNA]</scope>
    <source>
        <strain evidence="6 7">P4T</strain>
    </source>
</reference>
<feature type="domain" description="Metallo-beta-lactamase" evidence="5">
    <location>
        <begin position="13"/>
        <end position="195"/>
    </location>
</feature>
<dbReference type="CDD" id="cd06262">
    <property type="entry name" value="metallo-hydrolase-like_MBL-fold"/>
    <property type="match status" value="1"/>
</dbReference>
<comment type="cofactor">
    <cofactor evidence="1">
        <name>Zn(2+)</name>
        <dbReference type="ChEBI" id="CHEBI:29105"/>
    </cofactor>
</comment>
<proteinExistence type="predicted"/>
<keyword evidence="4" id="KW-0862">Zinc</keyword>
<keyword evidence="3" id="KW-0378">Hydrolase</keyword>
<dbReference type="PANTHER" id="PTHR46233">
    <property type="entry name" value="HYDROXYACYLGLUTATHIONE HYDROLASE GLOC"/>
    <property type="match status" value="1"/>
</dbReference>
<keyword evidence="2" id="KW-0479">Metal-binding</keyword>
<evidence type="ECO:0000256" key="3">
    <source>
        <dbReference type="ARBA" id="ARBA00022801"/>
    </source>
</evidence>
<evidence type="ECO:0000313" key="6">
    <source>
        <dbReference type="EMBL" id="WOK05521.1"/>
    </source>
</evidence>
<evidence type="ECO:0000256" key="2">
    <source>
        <dbReference type="ARBA" id="ARBA00022723"/>
    </source>
</evidence>
<evidence type="ECO:0000313" key="7">
    <source>
        <dbReference type="Proteomes" id="UP001302349"/>
    </source>
</evidence>
<dbReference type="SMART" id="SM00849">
    <property type="entry name" value="Lactamase_B"/>
    <property type="match status" value="1"/>
</dbReference>
<accession>A0ABZ0ILF7</accession>
<dbReference type="RefSeq" id="WP_317488282.1">
    <property type="nucleotide sequence ID" value="NZ_CP136051.1"/>
</dbReference>
<dbReference type="PANTHER" id="PTHR46233:SF3">
    <property type="entry name" value="HYDROXYACYLGLUTATHIONE HYDROLASE GLOC"/>
    <property type="match status" value="1"/>
</dbReference>
<dbReference type="SUPFAM" id="SSF56281">
    <property type="entry name" value="Metallo-hydrolase/oxidoreductase"/>
    <property type="match status" value="1"/>
</dbReference>